<dbReference type="InterPro" id="IPR012337">
    <property type="entry name" value="RNaseH-like_sf"/>
</dbReference>
<protein>
    <submittedName>
        <fullName evidence="5">Uncharacterized protein LOC104753549</fullName>
    </submittedName>
</protein>
<feature type="region of interest" description="Disordered" evidence="1">
    <location>
        <begin position="25"/>
        <end position="45"/>
    </location>
</feature>
<evidence type="ECO:0000313" key="5">
    <source>
        <dbReference type="RefSeq" id="XP_019093287.1"/>
    </source>
</evidence>
<dbReference type="CDD" id="cd06222">
    <property type="entry name" value="RNase_H_like"/>
    <property type="match status" value="1"/>
</dbReference>
<dbReference type="GeneID" id="104753549"/>
<dbReference type="Pfam" id="PF13456">
    <property type="entry name" value="RVT_3"/>
    <property type="match status" value="1"/>
</dbReference>
<sequence>MHHSVGVLDLLNSQQYESLSPSVPIVSSQWSEDPSQTEHTPEDISAPKTKLLLSKAAQNALPVGENLLHRQVNDSVKCPYCDQDESVLHLLFKCPFAAKTWQLAPTTTTLSPLAIIDVKDGIRLANSLLCLPPTGLNAGPISPWIIWTIWTARNKLIFNKQKTSPEEAILLALVRAKEWQSAQSTLEKICSPTQPLIKPPIPMNALTCFTDAAWKDDGCAGLGWVFMNSQEQVSCEGSSCVLSVSSPLMAEAMATLAALCVAVESDLKTIQFASDSQMLVNALNGKLSSKELHGILYDILELSANLSFVSYSFIPRNFNRHADALAKEALNGLIIVT</sequence>
<proteinExistence type="predicted"/>
<feature type="domain" description="Reverse transcriptase zinc-binding" evidence="3">
    <location>
        <begin position="46"/>
        <end position="101"/>
    </location>
</feature>
<accession>A0ABM1R2P9</accession>
<gene>
    <name evidence="5" type="primary">LOC104753549</name>
</gene>
<keyword evidence="4" id="KW-1185">Reference proteome</keyword>
<dbReference type="PANTHER" id="PTHR47074">
    <property type="entry name" value="BNAC02G40300D PROTEIN"/>
    <property type="match status" value="1"/>
</dbReference>
<reference evidence="4" key="1">
    <citation type="journal article" date="2014" name="Nat. Commun.">
        <title>The emerging biofuel crop Camelina sativa retains a highly undifferentiated hexaploid genome structure.</title>
        <authorList>
            <person name="Kagale S."/>
            <person name="Koh C."/>
            <person name="Nixon J."/>
            <person name="Bollina V."/>
            <person name="Clarke W.E."/>
            <person name="Tuteja R."/>
            <person name="Spillane C."/>
            <person name="Robinson S.J."/>
            <person name="Links M.G."/>
            <person name="Clarke C."/>
            <person name="Higgins E.E."/>
            <person name="Huebert T."/>
            <person name="Sharpe A.G."/>
            <person name="Parkin I.A."/>
        </authorList>
    </citation>
    <scope>NUCLEOTIDE SEQUENCE [LARGE SCALE GENOMIC DNA]</scope>
    <source>
        <strain evidence="4">cv. DH55</strain>
    </source>
</reference>
<evidence type="ECO:0000259" key="2">
    <source>
        <dbReference type="Pfam" id="PF13456"/>
    </source>
</evidence>
<dbReference type="Gene3D" id="3.30.420.10">
    <property type="entry name" value="Ribonuclease H-like superfamily/Ribonuclease H"/>
    <property type="match status" value="1"/>
</dbReference>
<dbReference type="SUPFAM" id="SSF53098">
    <property type="entry name" value="Ribonuclease H-like"/>
    <property type="match status" value="1"/>
</dbReference>
<dbReference type="InterPro" id="IPR044730">
    <property type="entry name" value="RNase_H-like_dom_plant"/>
</dbReference>
<dbReference type="InterPro" id="IPR036397">
    <property type="entry name" value="RNaseH_sf"/>
</dbReference>
<reference evidence="5" key="2">
    <citation type="submission" date="2025-08" db="UniProtKB">
        <authorList>
            <consortium name="RefSeq"/>
        </authorList>
    </citation>
    <scope>IDENTIFICATION</scope>
    <source>
        <tissue evidence="5">Leaf</tissue>
    </source>
</reference>
<feature type="domain" description="RNase H type-1" evidence="2">
    <location>
        <begin position="210"/>
        <end position="329"/>
    </location>
</feature>
<dbReference type="Proteomes" id="UP000694864">
    <property type="component" value="Chromosome 16"/>
</dbReference>
<organism evidence="4 5">
    <name type="scientific">Camelina sativa</name>
    <name type="common">False flax</name>
    <name type="synonym">Myagrum sativum</name>
    <dbReference type="NCBI Taxonomy" id="90675"/>
    <lineage>
        <taxon>Eukaryota</taxon>
        <taxon>Viridiplantae</taxon>
        <taxon>Streptophyta</taxon>
        <taxon>Embryophyta</taxon>
        <taxon>Tracheophyta</taxon>
        <taxon>Spermatophyta</taxon>
        <taxon>Magnoliopsida</taxon>
        <taxon>eudicotyledons</taxon>
        <taxon>Gunneridae</taxon>
        <taxon>Pentapetalae</taxon>
        <taxon>rosids</taxon>
        <taxon>malvids</taxon>
        <taxon>Brassicales</taxon>
        <taxon>Brassicaceae</taxon>
        <taxon>Camelineae</taxon>
        <taxon>Camelina</taxon>
    </lineage>
</organism>
<dbReference type="InterPro" id="IPR026960">
    <property type="entry name" value="RVT-Znf"/>
</dbReference>
<evidence type="ECO:0000313" key="4">
    <source>
        <dbReference type="Proteomes" id="UP000694864"/>
    </source>
</evidence>
<feature type="compositionally biased region" description="Polar residues" evidence="1">
    <location>
        <begin position="25"/>
        <end position="38"/>
    </location>
</feature>
<dbReference type="PANTHER" id="PTHR47074:SF49">
    <property type="entry name" value="POLYNUCLEOTIDYL TRANSFERASE, RIBONUCLEASE H-LIKE SUPERFAMILY PROTEIN"/>
    <property type="match status" value="1"/>
</dbReference>
<dbReference type="Pfam" id="PF13966">
    <property type="entry name" value="zf-RVT"/>
    <property type="match status" value="1"/>
</dbReference>
<name>A0ABM1R2P9_CAMSA</name>
<dbReference type="InterPro" id="IPR002156">
    <property type="entry name" value="RNaseH_domain"/>
</dbReference>
<evidence type="ECO:0000256" key="1">
    <source>
        <dbReference type="SAM" id="MobiDB-lite"/>
    </source>
</evidence>
<dbReference type="RefSeq" id="XP_019093287.1">
    <property type="nucleotide sequence ID" value="XM_019237742.1"/>
</dbReference>
<evidence type="ECO:0000259" key="3">
    <source>
        <dbReference type="Pfam" id="PF13966"/>
    </source>
</evidence>
<dbReference type="InterPro" id="IPR052929">
    <property type="entry name" value="RNase_H-like_EbsB-rel"/>
</dbReference>